<dbReference type="Proteomes" id="UP000261520">
    <property type="component" value="Unplaced"/>
</dbReference>
<dbReference type="AlphaFoldDB" id="A0A3B4AQG7"/>
<protein>
    <recommendedName>
        <fullName evidence="4">AIG1-type G domain-containing protein</fullName>
    </recommendedName>
</protein>
<dbReference type="Gene3D" id="3.40.50.300">
    <property type="entry name" value="P-loop containing nucleotide triphosphate hydrolases"/>
    <property type="match status" value="1"/>
</dbReference>
<evidence type="ECO:0000259" key="4">
    <source>
        <dbReference type="PROSITE" id="PS51720"/>
    </source>
</evidence>
<dbReference type="FunFam" id="3.40.50.300:FF:000366">
    <property type="entry name" value="GTPase, IMAP family member 2"/>
    <property type="match status" value="1"/>
</dbReference>
<evidence type="ECO:0000256" key="3">
    <source>
        <dbReference type="ARBA" id="ARBA00023134"/>
    </source>
</evidence>
<dbReference type="Pfam" id="PF04548">
    <property type="entry name" value="AIG1"/>
    <property type="match status" value="1"/>
</dbReference>
<dbReference type="SUPFAM" id="SSF52540">
    <property type="entry name" value="P-loop containing nucleoside triphosphate hydrolases"/>
    <property type="match status" value="1"/>
</dbReference>
<dbReference type="InterPro" id="IPR027417">
    <property type="entry name" value="P-loop_NTPase"/>
</dbReference>
<dbReference type="CDD" id="cd01852">
    <property type="entry name" value="AIG1"/>
    <property type="match status" value="1"/>
</dbReference>
<dbReference type="PANTHER" id="PTHR10903:SF170">
    <property type="entry name" value="GTPASE IMAP FAMILY MEMBER 7"/>
    <property type="match status" value="1"/>
</dbReference>
<keyword evidence="2" id="KW-0547">Nucleotide-binding</keyword>
<evidence type="ECO:0000313" key="6">
    <source>
        <dbReference type="Proteomes" id="UP000261520"/>
    </source>
</evidence>
<evidence type="ECO:0000256" key="2">
    <source>
        <dbReference type="ARBA" id="ARBA00022741"/>
    </source>
</evidence>
<proteinExistence type="inferred from homology"/>
<dbReference type="PROSITE" id="PS51720">
    <property type="entry name" value="G_AIG1"/>
    <property type="match status" value="1"/>
</dbReference>
<evidence type="ECO:0000256" key="1">
    <source>
        <dbReference type="ARBA" id="ARBA00008535"/>
    </source>
</evidence>
<name>A0A3B4AQG7_9GOBI</name>
<dbReference type="GO" id="GO:0005525">
    <property type="term" value="F:GTP binding"/>
    <property type="evidence" value="ECO:0007669"/>
    <property type="project" value="UniProtKB-KW"/>
</dbReference>
<feature type="domain" description="AIG1-type G" evidence="4">
    <location>
        <begin position="4"/>
        <end position="203"/>
    </location>
</feature>
<keyword evidence="3" id="KW-0342">GTP-binding</keyword>
<dbReference type="InterPro" id="IPR006703">
    <property type="entry name" value="G_AIG1"/>
</dbReference>
<dbReference type="PANTHER" id="PTHR10903">
    <property type="entry name" value="GTPASE, IMAP FAMILY MEMBER-RELATED"/>
    <property type="match status" value="1"/>
</dbReference>
<reference evidence="5" key="1">
    <citation type="submission" date="2025-08" db="UniProtKB">
        <authorList>
            <consortium name="Ensembl"/>
        </authorList>
    </citation>
    <scope>IDENTIFICATION</scope>
</reference>
<dbReference type="Ensembl" id="ENSPMGT00000020654.1">
    <property type="protein sequence ID" value="ENSPMGP00000019378.1"/>
    <property type="gene ID" value="ENSPMGG00000015733.1"/>
</dbReference>
<organism evidence="5 6">
    <name type="scientific">Periophthalmus magnuspinnatus</name>
    <dbReference type="NCBI Taxonomy" id="409849"/>
    <lineage>
        <taxon>Eukaryota</taxon>
        <taxon>Metazoa</taxon>
        <taxon>Chordata</taxon>
        <taxon>Craniata</taxon>
        <taxon>Vertebrata</taxon>
        <taxon>Euteleostomi</taxon>
        <taxon>Actinopterygii</taxon>
        <taxon>Neopterygii</taxon>
        <taxon>Teleostei</taxon>
        <taxon>Neoteleostei</taxon>
        <taxon>Acanthomorphata</taxon>
        <taxon>Gobiaria</taxon>
        <taxon>Gobiiformes</taxon>
        <taxon>Gobioidei</taxon>
        <taxon>Gobiidae</taxon>
        <taxon>Oxudercinae</taxon>
        <taxon>Periophthalmus</taxon>
    </lineage>
</organism>
<reference evidence="5" key="2">
    <citation type="submission" date="2025-09" db="UniProtKB">
        <authorList>
            <consortium name="Ensembl"/>
        </authorList>
    </citation>
    <scope>IDENTIFICATION</scope>
</reference>
<dbReference type="InterPro" id="IPR045058">
    <property type="entry name" value="GIMA/IAN/Toc"/>
</dbReference>
<keyword evidence="6" id="KW-1185">Reference proteome</keyword>
<comment type="similarity">
    <text evidence="1">Belongs to the TRAFAC class TrmE-Era-EngA-EngB-Septin-like GTPase superfamily. AIG1/Toc34/Toc159-like paraseptin GTPase family. IAN subfamily.</text>
</comment>
<sequence>MGSSTSLRVVMVGKTGSGKSATGNTILGRDEFSSKMSQNSVTRLCRKAEGTVEGRAIEIVDTPGLFDTTLTNAQVQQELVNCISLLAPGPHAFLMVMQIGRFTTEEQETVSLIRDFFGEGSEQFILVLLTKGDELRDTSIDTYLGDGTSVRKVINECGGRYHVFNNNNPENRKQVRELIQKIEYMVNENKGGCYTSEMFEEAEDAIKKETYKILKEKDFLQVYTLIDIPKKYDQAKSMS</sequence>
<evidence type="ECO:0000313" key="5">
    <source>
        <dbReference type="Ensembl" id="ENSPMGP00000019378.1"/>
    </source>
</evidence>
<accession>A0A3B4AQG7</accession>